<accession>B9FYD1</accession>
<proteinExistence type="predicted"/>
<feature type="region of interest" description="Disordered" evidence="1">
    <location>
        <begin position="49"/>
        <end position="128"/>
    </location>
</feature>
<feature type="compositionally biased region" description="Basic and acidic residues" evidence="1">
    <location>
        <begin position="119"/>
        <end position="128"/>
    </location>
</feature>
<protein>
    <submittedName>
        <fullName evidence="2">Uncharacterized protein</fullName>
    </submittedName>
</protein>
<dbReference type="EMBL" id="CM000144">
    <property type="protein sequence ID" value="EEE67568.1"/>
    <property type="molecule type" value="Genomic_DNA"/>
</dbReference>
<gene>
    <name evidence="2" type="ORF">OsJ_25080</name>
</gene>
<dbReference type="Proteomes" id="UP000007752">
    <property type="component" value="Chromosome 7"/>
</dbReference>
<reference evidence="2" key="1">
    <citation type="journal article" date="2005" name="PLoS Biol.">
        <title>The genomes of Oryza sativa: a history of duplications.</title>
        <authorList>
            <person name="Yu J."/>
            <person name="Wang J."/>
            <person name="Lin W."/>
            <person name="Li S."/>
            <person name="Li H."/>
            <person name="Zhou J."/>
            <person name="Ni P."/>
            <person name="Dong W."/>
            <person name="Hu S."/>
            <person name="Zeng C."/>
            <person name="Zhang J."/>
            <person name="Zhang Y."/>
            <person name="Li R."/>
            <person name="Xu Z."/>
            <person name="Li S."/>
            <person name="Li X."/>
            <person name="Zheng H."/>
            <person name="Cong L."/>
            <person name="Lin L."/>
            <person name="Yin J."/>
            <person name="Geng J."/>
            <person name="Li G."/>
            <person name="Shi J."/>
            <person name="Liu J."/>
            <person name="Lv H."/>
            <person name="Li J."/>
            <person name="Wang J."/>
            <person name="Deng Y."/>
            <person name="Ran L."/>
            <person name="Shi X."/>
            <person name="Wang X."/>
            <person name="Wu Q."/>
            <person name="Li C."/>
            <person name="Ren X."/>
            <person name="Wang J."/>
            <person name="Wang X."/>
            <person name="Li D."/>
            <person name="Liu D."/>
            <person name="Zhang X."/>
            <person name="Ji Z."/>
            <person name="Zhao W."/>
            <person name="Sun Y."/>
            <person name="Zhang Z."/>
            <person name="Bao J."/>
            <person name="Han Y."/>
            <person name="Dong L."/>
            <person name="Ji J."/>
            <person name="Chen P."/>
            <person name="Wu S."/>
            <person name="Liu J."/>
            <person name="Xiao Y."/>
            <person name="Bu D."/>
            <person name="Tan J."/>
            <person name="Yang L."/>
            <person name="Ye C."/>
            <person name="Zhang J."/>
            <person name="Xu J."/>
            <person name="Zhou Y."/>
            <person name="Yu Y."/>
            <person name="Zhang B."/>
            <person name="Zhuang S."/>
            <person name="Wei H."/>
            <person name="Liu B."/>
            <person name="Lei M."/>
            <person name="Yu H."/>
            <person name="Li Y."/>
            <person name="Xu H."/>
            <person name="Wei S."/>
            <person name="He X."/>
            <person name="Fang L."/>
            <person name="Zhang Z."/>
            <person name="Zhang Y."/>
            <person name="Huang X."/>
            <person name="Su Z."/>
            <person name="Tong W."/>
            <person name="Li J."/>
            <person name="Tong Z."/>
            <person name="Li S."/>
            <person name="Ye J."/>
            <person name="Wang L."/>
            <person name="Fang L."/>
            <person name="Lei T."/>
            <person name="Chen C."/>
            <person name="Chen H."/>
            <person name="Xu Z."/>
            <person name="Li H."/>
            <person name="Huang H."/>
            <person name="Zhang F."/>
            <person name="Xu H."/>
            <person name="Li N."/>
            <person name="Zhao C."/>
            <person name="Li S."/>
            <person name="Dong L."/>
            <person name="Huang Y."/>
            <person name="Li L."/>
            <person name="Xi Y."/>
            <person name="Qi Q."/>
            <person name="Li W."/>
            <person name="Zhang B."/>
            <person name="Hu W."/>
            <person name="Zhang Y."/>
            <person name="Tian X."/>
            <person name="Jiao Y."/>
            <person name="Liang X."/>
            <person name="Jin J."/>
            <person name="Gao L."/>
            <person name="Zheng W."/>
            <person name="Hao B."/>
            <person name="Liu S."/>
            <person name="Wang W."/>
            <person name="Yuan L."/>
            <person name="Cao M."/>
            <person name="McDermott J."/>
            <person name="Samudrala R."/>
            <person name="Wang J."/>
            <person name="Wong G.K."/>
            <person name="Yang H."/>
        </authorList>
    </citation>
    <scope>NUCLEOTIDE SEQUENCE [LARGE SCALE GENOMIC DNA]</scope>
</reference>
<reference evidence="2" key="2">
    <citation type="submission" date="2008-12" db="EMBL/GenBank/DDBJ databases">
        <title>Improved gene annotation of the rice (Oryza sativa) genomes.</title>
        <authorList>
            <person name="Wang J."/>
            <person name="Li R."/>
            <person name="Fan W."/>
            <person name="Huang Q."/>
            <person name="Zhang J."/>
            <person name="Zhou Y."/>
            <person name="Hu Y."/>
            <person name="Zi S."/>
            <person name="Li J."/>
            <person name="Ni P."/>
            <person name="Zheng H."/>
            <person name="Zhang Y."/>
            <person name="Zhao M."/>
            <person name="Hao Q."/>
            <person name="McDermott J."/>
            <person name="Samudrala R."/>
            <person name="Kristiansen K."/>
            <person name="Wong G.K.-S."/>
        </authorList>
    </citation>
    <scope>NUCLEOTIDE SEQUENCE</scope>
</reference>
<evidence type="ECO:0000256" key="1">
    <source>
        <dbReference type="SAM" id="MobiDB-lite"/>
    </source>
</evidence>
<sequence length="128" mass="13968">MSLEPERGGEDVVVCTVATTEEEVFLGSTLEHGVDVADLDDRLKRLPWPCSAARPTRGRGPHRGPWSFLPPSQQGGGGGGNSSMARRRGQRWISMARRPASAANRRQPSLVPSPSWLIRENRRGVDGL</sequence>
<evidence type="ECO:0000313" key="2">
    <source>
        <dbReference type="EMBL" id="EEE67568.1"/>
    </source>
</evidence>
<name>B9FYD1_ORYSJ</name>
<dbReference type="AlphaFoldDB" id="B9FYD1"/>
<organism evidence="2">
    <name type="scientific">Oryza sativa subsp. japonica</name>
    <name type="common">Rice</name>
    <dbReference type="NCBI Taxonomy" id="39947"/>
    <lineage>
        <taxon>Eukaryota</taxon>
        <taxon>Viridiplantae</taxon>
        <taxon>Streptophyta</taxon>
        <taxon>Embryophyta</taxon>
        <taxon>Tracheophyta</taxon>
        <taxon>Spermatophyta</taxon>
        <taxon>Magnoliopsida</taxon>
        <taxon>Liliopsida</taxon>
        <taxon>Poales</taxon>
        <taxon>Poaceae</taxon>
        <taxon>BOP clade</taxon>
        <taxon>Oryzoideae</taxon>
        <taxon>Oryzeae</taxon>
        <taxon>Oryzinae</taxon>
        <taxon>Oryza</taxon>
        <taxon>Oryza sativa</taxon>
    </lineage>
</organism>